<comment type="subunit">
    <text evidence="12">Monomer. Interacts with DnaB.</text>
</comment>
<dbReference type="InterPro" id="IPR007693">
    <property type="entry name" value="DNA_helicase_DnaB-like_N"/>
</dbReference>
<dbReference type="InterPro" id="IPR030846">
    <property type="entry name" value="DnaG_bac"/>
</dbReference>
<dbReference type="InterPro" id="IPR006171">
    <property type="entry name" value="TOPRIM_dom"/>
</dbReference>
<evidence type="ECO:0000256" key="1">
    <source>
        <dbReference type="ARBA" id="ARBA00022478"/>
    </source>
</evidence>
<dbReference type="InterPro" id="IPR036977">
    <property type="entry name" value="DNA_primase_Znf_CHC2"/>
</dbReference>
<evidence type="ECO:0000256" key="13">
    <source>
        <dbReference type="PIRNR" id="PIRNR002811"/>
    </source>
</evidence>
<dbReference type="SUPFAM" id="SSF56731">
    <property type="entry name" value="DNA primase core"/>
    <property type="match status" value="1"/>
</dbReference>
<evidence type="ECO:0000256" key="12">
    <source>
        <dbReference type="HAMAP-Rule" id="MF_00974"/>
    </source>
</evidence>
<keyword evidence="8 12" id="KW-0862">Zinc</keyword>
<dbReference type="InterPro" id="IPR036185">
    <property type="entry name" value="DNA_heli_DnaB-like_N_sf"/>
</dbReference>
<dbReference type="Pfam" id="PF08275">
    <property type="entry name" value="DNAG_N"/>
    <property type="match status" value="1"/>
</dbReference>
<keyword evidence="1 12" id="KW-0240">DNA-directed RNA polymerase</keyword>
<dbReference type="PROSITE" id="PS50880">
    <property type="entry name" value="TOPRIM"/>
    <property type="match status" value="1"/>
</dbReference>
<evidence type="ECO:0000256" key="10">
    <source>
        <dbReference type="ARBA" id="ARBA00023125"/>
    </source>
</evidence>
<feature type="zinc finger region" description="CHC2-type" evidence="12">
    <location>
        <begin position="40"/>
        <end position="64"/>
    </location>
</feature>
<evidence type="ECO:0000256" key="6">
    <source>
        <dbReference type="ARBA" id="ARBA00022723"/>
    </source>
</evidence>
<dbReference type="Gene3D" id="3.90.580.10">
    <property type="entry name" value="Zinc finger, CHC2-type domain"/>
    <property type="match status" value="1"/>
</dbReference>
<dbReference type="Pfam" id="PF00772">
    <property type="entry name" value="DnaB"/>
    <property type="match status" value="1"/>
</dbReference>
<dbReference type="PANTHER" id="PTHR30313:SF2">
    <property type="entry name" value="DNA PRIMASE"/>
    <property type="match status" value="1"/>
</dbReference>
<dbReference type="InterPro" id="IPR019475">
    <property type="entry name" value="DNA_primase_DnaB-bd"/>
</dbReference>
<dbReference type="PANTHER" id="PTHR30313">
    <property type="entry name" value="DNA PRIMASE"/>
    <property type="match status" value="1"/>
</dbReference>
<keyword evidence="6 12" id="KW-0479">Metal-binding</keyword>
<keyword evidence="5 12" id="KW-0235">DNA replication</keyword>
<keyword evidence="4 12" id="KW-0548">Nucleotidyltransferase</keyword>
<proteinExistence type="inferred from homology"/>
<comment type="similarity">
    <text evidence="12 13">Belongs to the DnaG primase family.</text>
</comment>
<keyword evidence="10 12" id="KW-0238">DNA-binding</keyword>
<keyword evidence="9" id="KW-0460">Magnesium</keyword>
<dbReference type="GO" id="GO:0016779">
    <property type="term" value="F:nucleotidyltransferase activity"/>
    <property type="evidence" value="ECO:0007669"/>
    <property type="project" value="UniProtKB-KW"/>
</dbReference>
<evidence type="ECO:0000313" key="15">
    <source>
        <dbReference type="EMBL" id="MDQ0205553.1"/>
    </source>
</evidence>
<dbReference type="Proteomes" id="UP001225034">
    <property type="component" value="Unassembled WGS sequence"/>
</dbReference>
<evidence type="ECO:0000256" key="11">
    <source>
        <dbReference type="ARBA" id="ARBA00023163"/>
    </source>
</evidence>
<evidence type="ECO:0000256" key="2">
    <source>
        <dbReference type="ARBA" id="ARBA00022515"/>
    </source>
</evidence>
<comment type="caution">
    <text evidence="15">The sequence shown here is derived from an EMBL/GenBank/DDBJ whole genome shotgun (WGS) entry which is preliminary data.</text>
</comment>
<comment type="cofactor">
    <cofactor evidence="12 13">
        <name>Zn(2+)</name>
        <dbReference type="ChEBI" id="CHEBI:29105"/>
    </cofactor>
    <text evidence="12 13">Binds 1 zinc ion per monomer.</text>
</comment>
<organism evidence="15 16">
    <name type="scientific">Alkalicoccobacillus murimartini</name>
    <dbReference type="NCBI Taxonomy" id="171685"/>
    <lineage>
        <taxon>Bacteria</taxon>
        <taxon>Bacillati</taxon>
        <taxon>Bacillota</taxon>
        <taxon>Bacilli</taxon>
        <taxon>Bacillales</taxon>
        <taxon>Bacillaceae</taxon>
        <taxon>Alkalicoccobacillus</taxon>
    </lineage>
</organism>
<dbReference type="Gene3D" id="3.40.1360.10">
    <property type="match status" value="1"/>
</dbReference>
<comment type="domain">
    <text evidence="12">Contains an N-terminal zinc-binding domain, a central core domain that contains the primase activity, and a C-terminal DnaB-binding domain.</text>
</comment>
<keyword evidence="3 12" id="KW-0808">Transferase</keyword>
<dbReference type="SMART" id="SM00493">
    <property type="entry name" value="TOPRIM"/>
    <property type="match status" value="1"/>
</dbReference>
<evidence type="ECO:0000256" key="8">
    <source>
        <dbReference type="ARBA" id="ARBA00022833"/>
    </source>
</evidence>
<evidence type="ECO:0000256" key="9">
    <source>
        <dbReference type="ARBA" id="ARBA00022842"/>
    </source>
</evidence>
<evidence type="ECO:0000256" key="7">
    <source>
        <dbReference type="ARBA" id="ARBA00022771"/>
    </source>
</evidence>
<reference evidence="15 16" key="1">
    <citation type="submission" date="2023-07" db="EMBL/GenBank/DDBJ databases">
        <title>Genomic Encyclopedia of Type Strains, Phase IV (KMG-IV): sequencing the most valuable type-strain genomes for metagenomic binning, comparative biology and taxonomic classification.</title>
        <authorList>
            <person name="Goeker M."/>
        </authorList>
    </citation>
    <scope>NUCLEOTIDE SEQUENCE [LARGE SCALE GENOMIC DNA]</scope>
    <source>
        <strain evidence="15 16">DSM 19154</strain>
    </source>
</reference>
<accession>A0ABT9YCH2</accession>
<keyword evidence="7 12" id="KW-0863">Zinc-finger</keyword>
<evidence type="ECO:0000256" key="3">
    <source>
        <dbReference type="ARBA" id="ARBA00022679"/>
    </source>
</evidence>
<protein>
    <recommendedName>
        <fullName evidence="12 13">DNA primase</fullName>
        <ecNumber evidence="12">2.7.7.101</ecNumber>
    </recommendedName>
</protein>
<dbReference type="SUPFAM" id="SSF48024">
    <property type="entry name" value="N-terminal domain of DnaB helicase"/>
    <property type="match status" value="1"/>
</dbReference>
<dbReference type="Gene3D" id="3.90.980.10">
    <property type="entry name" value="DNA primase, catalytic core, N-terminal domain"/>
    <property type="match status" value="1"/>
</dbReference>
<dbReference type="SUPFAM" id="SSF57783">
    <property type="entry name" value="Zinc beta-ribbon"/>
    <property type="match status" value="1"/>
</dbReference>
<dbReference type="HAMAP" id="MF_00974">
    <property type="entry name" value="DNA_primase_DnaG"/>
    <property type="match status" value="1"/>
</dbReference>
<gene>
    <name evidence="12" type="primary">dnaG</name>
    <name evidence="15" type="ORF">J2S05_000327</name>
</gene>
<dbReference type="InterPro" id="IPR002694">
    <property type="entry name" value="Znf_CHC2"/>
</dbReference>
<evidence type="ECO:0000256" key="5">
    <source>
        <dbReference type="ARBA" id="ARBA00022705"/>
    </source>
</evidence>
<name>A0ABT9YCH2_9BACI</name>
<dbReference type="CDD" id="cd03364">
    <property type="entry name" value="TOPRIM_DnaG_primases"/>
    <property type="match status" value="1"/>
</dbReference>
<keyword evidence="16" id="KW-1185">Reference proteome</keyword>
<evidence type="ECO:0000313" key="16">
    <source>
        <dbReference type="Proteomes" id="UP001225034"/>
    </source>
</evidence>
<dbReference type="InterPro" id="IPR006295">
    <property type="entry name" value="DNA_primase_DnaG"/>
</dbReference>
<dbReference type="InterPro" id="IPR034151">
    <property type="entry name" value="TOPRIM_DnaG_bac"/>
</dbReference>
<feature type="domain" description="Toprim" evidence="14">
    <location>
        <begin position="260"/>
        <end position="341"/>
    </location>
</feature>
<comment type="catalytic activity">
    <reaction evidence="12">
        <text>ssDNA + n NTP = ssDNA/pppN(pN)n-1 hybrid + (n-1) diphosphate.</text>
        <dbReference type="EC" id="2.7.7.101"/>
    </reaction>
</comment>
<sequence>MSTRIPEEKIEEVRKSSDIVEVISQYVQLKKQGKQYTGLCPFHGEKSPSFSVSPEKQVYHCFGCGAGGNVFTFLREHEGYSFTDSVKYLADKGSISLPEIHQESNAKPTERFTELFKSHEAAATFYQRVFALTDEGTAGREYAEERGFTPEQLHHFQIGFAPAGWENLSIFLGKKDFKESDMVQAGLLAERDQSEGVYDRFRSRLMFPIWDGQGKVVGFSGRLVGEGKPKYLNSPETPIFHKNKLLYGLHLARPAIRKSNTAVLFEGAADVVAAWGAGVDNGVATLGTAFTDEHAKLLRRNAENVVVCYDSDQAGQSAAFRSTSVLEQAGCVVSIAHMPDGLDPDDYIRKFGAERFQTDVIGATQTVMAFKMRYLRLEKNLRNEGERMVYIEEVLQELAKLPRAVERDHYLRQLADEFSLSLDVLKQEQYRLYREKKTTHTAKEAIGKKSVSEHRQVRQKRLLPAYQNAERILLALMMNDEDLAWRIEERLGAAFNVDEHQALFAYLIAYYGNGKEASPREFLQSIEDRSLVRLASELSTITINAECSEEELEDYVKQIENYPKRVEIQEKQAASKLEQDPLTQARLLTEIQQLKRELS</sequence>
<evidence type="ECO:0000256" key="4">
    <source>
        <dbReference type="ARBA" id="ARBA00022695"/>
    </source>
</evidence>
<keyword evidence="11 12" id="KW-0804">Transcription</keyword>
<dbReference type="InterPro" id="IPR013264">
    <property type="entry name" value="DNAG_N"/>
</dbReference>
<dbReference type="Gene3D" id="1.10.860.10">
    <property type="entry name" value="DNAb Helicase, Chain A"/>
    <property type="match status" value="1"/>
</dbReference>
<evidence type="ECO:0000259" key="14">
    <source>
        <dbReference type="PROSITE" id="PS50880"/>
    </source>
</evidence>
<dbReference type="InterPro" id="IPR016136">
    <property type="entry name" value="DNA_helicase_N/primase_C"/>
</dbReference>
<dbReference type="PIRSF" id="PIRSF002811">
    <property type="entry name" value="DnaG"/>
    <property type="match status" value="1"/>
</dbReference>
<dbReference type="Pfam" id="PF01807">
    <property type="entry name" value="Zn_ribbon_DnaG"/>
    <property type="match status" value="1"/>
</dbReference>
<dbReference type="Pfam" id="PF10410">
    <property type="entry name" value="DnaB_bind"/>
    <property type="match status" value="1"/>
</dbReference>
<dbReference type="InterPro" id="IPR037068">
    <property type="entry name" value="DNA_primase_core_N_sf"/>
</dbReference>
<dbReference type="SMART" id="SM00400">
    <property type="entry name" value="ZnF_CHCC"/>
    <property type="match status" value="1"/>
</dbReference>
<comment type="function">
    <text evidence="12 13">RNA polymerase that catalyzes the synthesis of short RNA molecules used as primers for DNA polymerase during DNA replication.</text>
</comment>
<dbReference type="RefSeq" id="WP_306979302.1">
    <property type="nucleotide sequence ID" value="NZ_JAUSUA010000001.1"/>
</dbReference>
<dbReference type="EMBL" id="JAUSUA010000001">
    <property type="protein sequence ID" value="MDQ0205553.1"/>
    <property type="molecule type" value="Genomic_DNA"/>
</dbReference>
<dbReference type="EC" id="2.7.7.101" evidence="12"/>
<dbReference type="InterPro" id="IPR050219">
    <property type="entry name" value="DnaG_primase"/>
</dbReference>
<dbReference type="Pfam" id="PF13155">
    <property type="entry name" value="Toprim_2"/>
    <property type="match status" value="1"/>
</dbReference>
<dbReference type="NCBIfam" id="TIGR01391">
    <property type="entry name" value="dnaG"/>
    <property type="match status" value="1"/>
</dbReference>
<keyword evidence="2 12" id="KW-0639">Primosome</keyword>